<accession>A0A7X9P087</accession>
<dbReference type="PANTHER" id="PTHR31984">
    <property type="entry name" value="TRANSPORTER, PUTATIVE (DUF179)-RELATED"/>
    <property type="match status" value="1"/>
</dbReference>
<proteinExistence type="predicted"/>
<name>A0A7X9P087_9BACT</name>
<dbReference type="Pfam" id="PF02622">
    <property type="entry name" value="DUF179"/>
    <property type="match status" value="1"/>
</dbReference>
<protein>
    <submittedName>
        <fullName evidence="1">YqgE/AlgH family protein</fullName>
    </submittedName>
</protein>
<dbReference type="SUPFAM" id="SSF143456">
    <property type="entry name" value="VC0467-like"/>
    <property type="match status" value="1"/>
</dbReference>
<evidence type="ECO:0000313" key="1">
    <source>
        <dbReference type="EMBL" id="NME66823.1"/>
    </source>
</evidence>
<comment type="caution">
    <text evidence="1">The sequence shown here is derived from an EMBL/GenBank/DDBJ whole genome shotgun (WGS) entry which is preliminary data.</text>
</comment>
<dbReference type="EMBL" id="JABANE010000005">
    <property type="protein sequence ID" value="NME66823.1"/>
    <property type="molecule type" value="Genomic_DNA"/>
</dbReference>
<dbReference type="AlphaFoldDB" id="A0A7X9P087"/>
<dbReference type="InterPro" id="IPR003774">
    <property type="entry name" value="AlgH-like"/>
</dbReference>
<gene>
    <name evidence="1" type="ORF">HHU12_02495</name>
</gene>
<dbReference type="RefSeq" id="WP_169654681.1">
    <property type="nucleotide sequence ID" value="NZ_JABANE010000005.1"/>
</dbReference>
<dbReference type="Gene3D" id="3.40.1740.10">
    <property type="entry name" value="VC0467-like"/>
    <property type="match status" value="1"/>
</dbReference>
<reference evidence="1 2" key="1">
    <citation type="submission" date="2020-04" db="EMBL/GenBank/DDBJ databases">
        <title>Flammeovirga sp. SR4, a novel species isolated from seawater.</title>
        <authorList>
            <person name="Wang X."/>
        </authorList>
    </citation>
    <scope>NUCLEOTIDE SEQUENCE [LARGE SCALE GENOMIC DNA]</scope>
    <source>
        <strain evidence="1 2">ATCC 23126</strain>
    </source>
</reference>
<organism evidence="1 2">
    <name type="scientific">Flammeovirga aprica JL-4</name>
    <dbReference type="NCBI Taxonomy" id="694437"/>
    <lineage>
        <taxon>Bacteria</taxon>
        <taxon>Pseudomonadati</taxon>
        <taxon>Bacteroidota</taxon>
        <taxon>Cytophagia</taxon>
        <taxon>Cytophagales</taxon>
        <taxon>Flammeovirgaceae</taxon>
        <taxon>Flammeovirga</taxon>
    </lineage>
</organism>
<sequence length="190" mass="21862">MDFTINFGQRPIENGDLLLSEPFMKDRNFERSVILICEHDEQKGSFGLILNKPSMVTIEEIESRLAIDSPIYVGGPVEQDTLHYIHKFKDITNAVPLKDGIYWGGDYEEIQELNTQGVLNESNCRFFMGYAGWENQQLRGELKEDSWVVSNARLNHILDEPVDDIWKNTLEEMGGKYKVFANAAKNIRMN</sequence>
<dbReference type="PANTHER" id="PTHR31984:SF17">
    <property type="entry name" value="TRANSCRIPTIONAL REGULATOR"/>
    <property type="match status" value="1"/>
</dbReference>
<dbReference type="Proteomes" id="UP000576082">
    <property type="component" value="Unassembled WGS sequence"/>
</dbReference>
<keyword evidence="2" id="KW-1185">Reference proteome</keyword>
<evidence type="ECO:0000313" key="2">
    <source>
        <dbReference type="Proteomes" id="UP000576082"/>
    </source>
</evidence>